<accession>A0ABT9W1G2</accession>
<dbReference type="PANTHER" id="PTHR43214">
    <property type="entry name" value="TWO-COMPONENT RESPONSE REGULATOR"/>
    <property type="match status" value="1"/>
</dbReference>
<dbReference type="GO" id="GO:0003677">
    <property type="term" value="F:DNA binding"/>
    <property type="evidence" value="ECO:0007669"/>
    <property type="project" value="UniProtKB-KW"/>
</dbReference>
<dbReference type="SUPFAM" id="SSF52172">
    <property type="entry name" value="CheY-like"/>
    <property type="match status" value="1"/>
</dbReference>
<dbReference type="PRINTS" id="PR00038">
    <property type="entry name" value="HTHLUXR"/>
</dbReference>
<evidence type="ECO:0000256" key="1">
    <source>
        <dbReference type="ARBA" id="ARBA00022553"/>
    </source>
</evidence>
<name>A0ABT9W1G2_9BACI</name>
<feature type="domain" description="HTH luxR-type" evidence="6">
    <location>
        <begin position="147"/>
        <end position="212"/>
    </location>
</feature>
<gene>
    <name evidence="8" type="ORF">J2S11_002988</name>
</gene>
<evidence type="ECO:0000256" key="5">
    <source>
        <dbReference type="PROSITE-ProRule" id="PRU00169"/>
    </source>
</evidence>
<dbReference type="InterPro" id="IPR058245">
    <property type="entry name" value="NreC/VraR/RcsB-like_REC"/>
</dbReference>
<evidence type="ECO:0000259" key="7">
    <source>
        <dbReference type="PROSITE" id="PS50110"/>
    </source>
</evidence>
<dbReference type="PROSITE" id="PS00622">
    <property type="entry name" value="HTH_LUXR_1"/>
    <property type="match status" value="1"/>
</dbReference>
<dbReference type="InterPro" id="IPR001789">
    <property type="entry name" value="Sig_transdc_resp-reg_receiver"/>
</dbReference>
<evidence type="ECO:0000259" key="6">
    <source>
        <dbReference type="PROSITE" id="PS50043"/>
    </source>
</evidence>
<dbReference type="RefSeq" id="WP_307395772.1">
    <property type="nucleotide sequence ID" value="NZ_BAAADK010000030.1"/>
</dbReference>
<dbReference type="EMBL" id="JAUSTY010000012">
    <property type="protein sequence ID" value="MDQ0167071.1"/>
    <property type="molecule type" value="Genomic_DNA"/>
</dbReference>
<evidence type="ECO:0000256" key="2">
    <source>
        <dbReference type="ARBA" id="ARBA00023015"/>
    </source>
</evidence>
<dbReference type="InterPro" id="IPR000792">
    <property type="entry name" value="Tscrpt_reg_LuxR_C"/>
</dbReference>
<dbReference type="Pfam" id="PF00196">
    <property type="entry name" value="GerE"/>
    <property type="match status" value="1"/>
</dbReference>
<proteinExistence type="predicted"/>
<dbReference type="CDD" id="cd06170">
    <property type="entry name" value="LuxR_C_like"/>
    <property type="match status" value="1"/>
</dbReference>
<evidence type="ECO:0000256" key="3">
    <source>
        <dbReference type="ARBA" id="ARBA00023125"/>
    </source>
</evidence>
<keyword evidence="4" id="KW-0804">Transcription</keyword>
<evidence type="ECO:0000313" key="8">
    <source>
        <dbReference type="EMBL" id="MDQ0167071.1"/>
    </source>
</evidence>
<evidence type="ECO:0000313" key="9">
    <source>
        <dbReference type="Proteomes" id="UP001235840"/>
    </source>
</evidence>
<reference evidence="8 9" key="1">
    <citation type="submission" date="2023-07" db="EMBL/GenBank/DDBJ databases">
        <title>Genomic Encyclopedia of Type Strains, Phase IV (KMG-IV): sequencing the most valuable type-strain genomes for metagenomic binning, comparative biology and taxonomic classification.</title>
        <authorList>
            <person name="Goeker M."/>
        </authorList>
    </citation>
    <scope>NUCLEOTIDE SEQUENCE [LARGE SCALE GENOMIC DNA]</scope>
    <source>
        <strain evidence="8 9">DSM 12751</strain>
    </source>
</reference>
<dbReference type="InterPro" id="IPR039420">
    <property type="entry name" value="WalR-like"/>
</dbReference>
<dbReference type="InterPro" id="IPR011006">
    <property type="entry name" value="CheY-like_superfamily"/>
</dbReference>
<dbReference type="Pfam" id="PF00072">
    <property type="entry name" value="Response_reg"/>
    <property type="match status" value="1"/>
</dbReference>
<keyword evidence="3 8" id="KW-0238">DNA-binding</keyword>
<evidence type="ECO:0000256" key="4">
    <source>
        <dbReference type="ARBA" id="ARBA00023163"/>
    </source>
</evidence>
<dbReference type="SMART" id="SM00421">
    <property type="entry name" value="HTH_LUXR"/>
    <property type="match status" value="1"/>
</dbReference>
<dbReference type="PROSITE" id="PS50110">
    <property type="entry name" value="RESPONSE_REGULATORY"/>
    <property type="match status" value="1"/>
</dbReference>
<dbReference type="PROSITE" id="PS50043">
    <property type="entry name" value="HTH_LUXR_2"/>
    <property type="match status" value="1"/>
</dbReference>
<dbReference type="Proteomes" id="UP001235840">
    <property type="component" value="Unassembled WGS sequence"/>
</dbReference>
<keyword evidence="9" id="KW-1185">Reference proteome</keyword>
<keyword evidence="2" id="KW-0805">Transcription regulation</keyword>
<organism evidence="8 9">
    <name type="scientific">Caldalkalibacillus horti</name>
    <dbReference type="NCBI Taxonomy" id="77523"/>
    <lineage>
        <taxon>Bacteria</taxon>
        <taxon>Bacillati</taxon>
        <taxon>Bacillota</taxon>
        <taxon>Bacilli</taxon>
        <taxon>Bacillales</taxon>
        <taxon>Bacillaceae</taxon>
        <taxon>Caldalkalibacillus</taxon>
    </lineage>
</organism>
<feature type="modified residue" description="4-aspartylphosphate" evidence="5">
    <location>
        <position position="57"/>
    </location>
</feature>
<dbReference type="SMART" id="SM00448">
    <property type="entry name" value="REC"/>
    <property type="match status" value="1"/>
</dbReference>
<comment type="caution">
    <text evidence="8">The sequence shown here is derived from an EMBL/GenBank/DDBJ whole genome shotgun (WGS) entry which is preliminary data.</text>
</comment>
<feature type="domain" description="Response regulatory" evidence="7">
    <location>
        <begin position="6"/>
        <end position="122"/>
    </location>
</feature>
<dbReference type="Gene3D" id="3.40.50.2300">
    <property type="match status" value="1"/>
</dbReference>
<dbReference type="CDD" id="cd17535">
    <property type="entry name" value="REC_NarL-like"/>
    <property type="match status" value="1"/>
</dbReference>
<dbReference type="PANTHER" id="PTHR43214:SF43">
    <property type="entry name" value="TWO-COMPONENT RESPONSE REGULATOR"/>
    <property type="match status" value="1"/>
</dbReference>
<protein>
    <submittedName>
        <fullName evidence="8">DNA-binding NarL/FixJ family response regulator</fullName>
    </submittedName>
</protein>
<sequence length="215" mass="24884">MIKRFRILIADDSLHAREGIREIIEEHHDFEIVGEAKNGLEAIQLTEQLMPDLILMDINMPKLDGFEATRVIKNKFPYVKVVIITVSDEVTDLFEALKRGAQGYLLKNLHPSTWYDYLYAFAQDEVPMSKDLALKILQEFNVVEKQAPKKQSPLSQREQEVLQLVAEGSTNKEISTKLSISENTVKNHLKNIMQKLHLENRVQLTRYAYEQGWMT</sequence>
<keyword evidence="1 5" id="KW-0597">Phosphoprotein</keyword>